<comment type="caution">
    <text evidence="2">The sequence shown here is derived from an EMBL/GenBank/DDBJ whole genome shotgun (WGS) entry which is preliminary data.</text>
</comment>
<feature type="transmembrane region" description="Helical" evidence="1">
    <location>
        <begin position="144"/>
        <end position="167"/>
    </location>
</feature>
<feature type="transmembrane region" description="Helical" evidence="1">
    <location>
        <begin position="207"/>
        <end position="227"/>
    </location>
</feature>
<dbReference type="InterPro" id="IPR009214">
    <property type="entry name" value="DUF1129"/>
</dbReference>
<protein>
    <submittedName>
        <fullName evidence="2">DUF1129 family protein</fullName>
    </submittedName>
</protein>
<organism evidence="2 3">
    <name type="scientific">Candidatus Gallilactobacillus intestinavium</name>
    <dbReference type="NCBI Taxonomy" id="2840838"/>
    <lineage>
        <taxon>Bacteria</taxon>
        <taxon>Bacillati</taxon>
        <taxon>Bacillota</taxon>
        <taxon>Bacilli</taxon>
        <taxon>Lactobacillales</taxon>
        <taxon>Lactobacillaceae</taxon>
        <taxon>Lactobacillaceae incertae sedis</taxon>
        <taxon>Candidatus Gallilactobacillus</taxon>
    </lineage>
</organism>
<dbReference type="Proteomes" id="UP000823614">
    <property type="component" value="Unassembled WGS sequence"/>
</dbReference>
<gene>
    <name evidence="2" type="ORF">IAA89_05155</name>
</gene>
<reference evidence="2" key="1">
    <citation type="submission" date="2020-10" db="EMBL/GenBank/DDBJ databases">
        <authorList>
            <person name="Gilroy R."/>
        </authorList>
    </citation>
    <scope>NUCLEOTIDE SEQUENCE</scope>
    <source>
        <strain evidence="2">C6-149</strain>
    </source>
</reference>
<evidence type="ECO:0000256" key="1">
    <source>
        <dbReference type="SAM" id="Phobius"/>
    </source>
</evidence>
<keyword evidence="1" id="KW-1133">Transmembrane helix</keyword>
<keyword evidence="1" id="KW-0812">Transmembrane</keyword>
<accession>A0A9D9E5P2</accession>
<dbReference type="AlphaFoldDB" id="A0A9D9E5P2"/>
<proteinExistence type="predicted"/>
<evidence type="ECO:0000313" key="2">
    <source>
        <dbReference type="EMBL" id="MBO8441799.1"/>
    </source>
</evidence>
<feature type="transmembrane region" description="Helical" evidence="1">
    <location>
        <begin position="114"/>
        <end position="132"/>
    </location>
</feature>
<sequence length="246" mass="27610">MEEERKRNSGIKQPHHGEIVTNIESYNNLGLTKRNSNFLHQLNKILDQRGFSGEKRNQKIEETVQKMLDGQKKGLSAKNLFNTPTEYAEELINGPKNVDNIESAGFWPTMGDTALMFMAIFTLMYGVLGFFAKGKGSQNGQMGIIGIIIIALVFGVGWAWIVPLINPTDKKKKPKLWKTLGYFALLLIVVFAILSGVTLIPKPLNPILPPIWYLIIAGFSFVGDIWLRKNYKITNGIFSAPQQSKK</sequence>
<dbReference type="PIRSF" id="PIRSF033111">
    <property type="entry name" value="UCP033111"/>
    <property type="match status" value="1"/>
</dbReference>
<name>A0A9D9E5P2_9LACO</name>
<keyword evidence="1" id="KW-0472">Membrane</keyword>
<reference evidence="2" key="2">
    <citation type="journal article" date="2021" name="PeerJ">
        <title>Extensive microbial diversity within the chicken gut microbiome revealed by metagenomics and culture.</title>
        <authorList>
            <person name="Gilroy R."/>
            <person name="Ravi A."/>
            <person name="Getino M."/>
            <person name="Pursley I."/>
            <person name="Horton D.L."/>
            <person name="Alikhan N.F."/>
            <person name="Baker D."/>
            <person name="Gharbi K."/>
            <person name="Hall N."/>
            <person name="Watson M."/>
            <person name="Adriaenssens E.M."/>
            <person name="Foster-Nyarko E."/>
            <person name="Jarju S."/>
            <person name="Secka A."/>
            <person name="Antonio M."/>
            <person name="Oren A."/>
            <person name="Chaudhuri R.R."/>
            <person name="La Ragione R."/>
            <person name="Hildebrand F."/>
            <person name="Pallen M.J."/>
        </authorList>
    </citation>
    <scope>NUCLEOTIDE SEQUENCE</scope>
    <source>
        <strain evidence="2">C6-149</strain>
    </source>
</reference>
<feature type="transmembrane region" description="Helical" evidence="1">
    <location>
        <begin position="179"/>
        <end position="201"/>
    </location>
</feature>
<dbReference type="Pfam" id="PF06570">
    <property type="entry name" value="DUF1129"/>
    <property type="match status" value="1"/>
</dbReference>
<dbReference type="EMBL" id="JADIMP010000085">
    <property type="protein sequence ID" value="MBO8441799.1"/>
    <property type="molecule type" value="Genomic_DNA"/>
</dbReference>
<evidence type="ECO:0000313" key="3">
    <source>
        <dbReference type="Proteomes" id="UP000823614"/>
    </source>
</evidence>